<dbReference type="EMBL" id="LT993738">
    <property type="protein sequence ID" value="SPN73492.1"/>
    <property type="molecule type" value="Genomic_DNA"/>
</dbReference>
<keyword evidence="1" id="KW-0472">Membrane</keyword>
<evidence type="ECO:0000256" key="1">
    <source>
        <dbReference type="SAM" id="Phobius"/>
    </source>
</evidence>
<evidence type="ECO:0000313" key="3">
    <source>
        <dbReference type="Proteomes" id="UP000244926"/>
    </source>
</evidence>
<keyword evidence="1" id="KW-1133">Transmembrane helix</keyword>
<accession>A0A2R8FAY9</accession>
<proteinExistence type="predicted"/>
<name>A0A2R8FAY9_9CHLA</name>
<dbReference type="KEGG" id="csee:C10C_0319"/>
<dbReference type="OrthoDB" id="17520at2"/>
<sequence>MSCNPITSVSHTLLKNDCLCHKSYSLKHRTIARLVLGLLLALASVPLFIFLSAPISYAVGGTLALVALIVLIITLVKAVAKPSKVHPISKALLDIIYNRYPRKIFDFVKAEFLTVSEFKTFIGCLKSGLNLPLHLNKKAEAFGLASLETIDPTYLPEFEELLLNYCPLHWLFHFISKTQPLSWEALLSKEARTYNFLGPMACHKGHTTIFHPFIRPLISLISEEDYSTLLNLAQNNQWNTPLVEKVSKKLLKKREISSYSLGISKSYTSISQLLFLFFSHHVTWEQAKLLNLLSEEQWSLLHRLDNSTGHLQIAMFGGYLLTQTEMLNPDSLQYEPVLDYLTWEELKILGGKGDPSRLKDGCTLLQDLCSITKQHQNFLTRKHDIKRKMNEVLSTLPIYNFNMKLGKREKIK</sequence>
<evidence type="ECO:0000313" key="2">
    <source>
        <dbReference type="EMBL" id="SPN73492.1"/>
    </source>
</evidence>
<keyword evidence="3" id="KW-1185">Reference proteome</keyword>
<keyword evidence="1" id="KW-0812">Transmembrane</keyword>
<dbReference type="AlphaFoldDB" id="A0A2R8FAY9"/>
<feature type="transmembrane region" description="Helical" evidence="1">
    <location>
        <begin position="57"/>
        <end position="80"/>
    </location>
</feature>
<dbReference type="Proteomes" id="UP000244926">
    <property type="component" value="Chromosome I"/>
</dbReference>
<dbReference type="Pfam" id="PF07146">
    <property type="entry name" value="DUF1389"/>
    <property type="match status" value="1"/>
</dbReference>
<gene>
    <name evidence="2" type="ORF">C10C_0319</name>
</gene>
<feature type="transmembrane region" description="Helical" evidence="1">
    <location>
        <begin position="31"/>
        <end position="51"/>
    </location>
</feature>
<dbReference type="RefSeq" id="WP_108896457.1">
    <property type="nucleotide sequence ID" value="NZ_LT993738.1"/>
</dbReference>
<dbReference type="InterPro" id="IPR010792">
    <property type="entry name" value="DUF1389"/>
</dbReference>
<evidence type="ECO:0008006" key="4">
    <source>
        <dbReference type="Google" id="ProtNLM"/>
    </source>
</evidence>
<organism evidence="2 3">
    <name type="scientific">Chlamydia serpentis</name>
    <dbReference type="NCBI Taxonomy" id="1967782"/>
    <lineage>
        <taxon>Bacteria</taxon>
        <taxon>Pseudomonadati</taxon>
        <taxon>Chlamydiota</taxon>
        <taxon>Chlamydiia</taxon>
        <taxon>Chlamydiales</taxon>
        <taxon>Chlamydiaceae</taxon>
        <taxon>Chlamydia/Chlamydophila group</taxon>
        <taxon>Chlamydia</taxon>
    </lineage>
</organism>
<protein>
    <recommendedName>
        <fullName evidence="4">DUF1389 domain-containing protein</fullName>
    </recommendedName>
</protein>
<reference evidence="3" key="1">
    <citation type="submission" date="2017-11" db="EMBL/GenBank/DDBJ databases">
        <authorList>
            <person name="Seth-Smith MB H."/>
        </authorList>
    </citation>
    <scope>NUCLEOTIDE SEQUENCE [LARGE SCALE GENOMIC DNA]</scope>
</reference>